<name>A0A1I8A0G4_9BILA</name>
<organism evidence="3 4">
    <name type="scientific">Steinernema glaseri</name>
    <dbReference type="NCBI Taxonomy" id="37863"/>
    <lineage>
        <taxon>Eukaryota</taxon>
        <taxon>Metazoa</taxon>
        <taxon>Ecdysozoa</taxon>
        <taxon>Nematoda</taxon>
        <taxon>Chromadorea</taxon>
        <taxon>Rhabditida</taxon>
        <taxon>Tylenchina</taxon>
        <taxon>Panagrolaimomorpha</taxon>
        <taxon>Strongyloidoidea</taxon>
        <taxon>Steinernematidae</taxon>
        <taxon>Steinernema</taxon>
    </lineage>
</organism>
<evidence type="ECO:0000313" key="4">
    <source>
        <dbReference type="WBParaSite" id="L893_g31735.t1"/>
    </source>
</evidence>
<keyword evidence="2" id="KW-0472">Membrane</keyword>
<evidence type="ECO:0000256" key="1">
    <source>
        <dbReference type="SAM" id="MobiDB-lite"/>
    </source>
</evidence>
<protein>
    <submittedName>
        <fullName evidence="4">ZP domain-containing protein</fullName>
    </submittedName>
</protein>
<dbReference type="WBParaSite" id="L893_g31735.t1">
    <property type="protein sequence ID" value="L893_g31735.t1"/>
    <property type="gene ID" value="L893_g31735"/>
</dbReference>
<feature type="compositionally biased region" description="Polar residues" evidence="1">
    <location>
        <begin position="181"/>
        <end position="199"/>
    </location>
</feature>
<dbReference type="Proteomes" id="UP000095287">
    <property type="component" value="Unplaced"/>
</dbReference>
<keyword evidence="2" id="KW-0812">Transmembrane</keyword>
<evidence type="ECO:0000256" key="2">
    <source>
        <dbReference type="SAM" id="Phobius"/>
    </source>
</evidence>
<reference evidence="4" key="1">
    <citation type="submission" date="2016-11" db="UniProtKB">
        <authorList>
            <consortium name="WormBaseParasite"/>
        </authorList>
    </citation>
    <scope>IDENTIFICATION</scope>
</reference>
<proteinExistence type="predicted"/>
<accession>A0A1I8A0G4</accession>
<keyword evidence="2" id="KW-1133">Transmembrane helix</keyword>
<sequence length="222" mass="24066">MAQFVTNAFTEYLIRPGECAKSCDSGKCQSLDVDSLYNSLILSNKSTLINSLFDSSGGEVCRSSGKADHLTTILRVGEGSFYLTDKCLSKCFFGCVRHVPSSSERAELYSQNLGGLFLFKCGSILPWMVLVGASCLLILFTVLSVIVRFCLRNPLSTVVETDTMAANAPSSELRPLKTMNPGPTAQNTKRPSQPISRDSTALDPCKPSVESASLTDYSLYNT</sequence>
<feature type="transmembrane region" description="Helical" evidence="2">
    <location>
        <begin position="124"/>
        <end position="147"/>
    </location>
</feature>
<evidence type="ECO:0000313" key="3">
    <source>
        <dbReference type="Proteomes" id="UP000095287"/>
    </source>
</evidence>
<feature type="region of interest" description="Disordered" evidence="1">
    <location>
        <begin position="170"/>
        <end position="208"/>
    </location>
</feature>
<dbReference type="AlphaFoldDB" id="A0A1I8A0G4"/>
<keyword evidence="3" id="KW-1185">Reference proteome</keyword>